<proteinExistence type="predicted"/>
<evidence type="ECO:0000313" key="2">
    <source>
        <dbReference type="EMBL" id="MBD8503550.1"/>
    </source>
</evidence>
<gene>
    <name evidence="2" type="ORF">IFO67_11700</name>
</gene>
<comment type="caution">
    <text evidence="2">The sequence shown here is derived from an EMBL/GenBank/DDBJ whole genome shotgun (WGS) entry which is preliminary data.</text>
</comment>
<dbReference type="RefSeq" id="WP_187718379.1">
    <property type="nucleotide sequence ID" value="NZ_JACTAH010000002.1"/>
</dbReference>
<sequence length="53" mass="5779">MSTPHHPHPASAPHSTPVGAPRRSLQHRLGALRAGFRAALRAFRTHPAKQPSR</sequence>
<organism evidence="2 3">
    <name type="scientific">Thauera sedimentorum</name>
    <dbReference type="NCBI Taxonomy" id="2767595"/>
    <lineage>
        <taxon>Bacteria</taxon>
        <taxon>Pseudomonadati</taxon>
        <taxon>Pseudomonadota</taxon>
        <taxon>Betaproteobacteria</taxon>
        <taxon>Rhodocyclales</taxon>
        <taxon>Zoogloeaceae</taxon>
        <taxon>Thauera</taxon>
    </lineage>
</organism>
<dbReference type="Proteomes" id="UP000603602">
    <property type="component" value="Unassembled WGS sequence"/>
</dbReference>
<name>A0ABR9BB65_9RHOO</name>
<feature type="region of interest" description="Disordered" evidence="1">
    <location>
        <begin position="1"/>
        <end position="23"/>
    </location>
</feature>
<protein>
    <submittedName>
        <fullName evidence="2">Uncharacterized protein</fullName>
    </submittedName>
</protein>
<evidence type="ECO:0000256" key="1">
    <source>
        <dbReference type="SAM" id="MobiDB-lite"/>
    </source>
</evidence>
<dbReference type="EMBL" id="JACYTO010000002">
    <property type="protein sequence ID" value="MBD8503550.1"/>
    <property type="molecule type" value="Genomic_DNA"/>
</dbReference>
<evidence type="ECO:0000313" key="3">
    <source>
        <dbReference type="Proteomes" id="UP000603602"/>
    </source>
</evidence>
<accession>A0ABR9BB65</accession>
<keyword evidence="3" id="KW-1185">Reference proteome</keyword>
<reference evidence="3" key="1">
    <citation type="submission" date="2023-07" db="EMBL/GenBank/DDBJ databases">
        <title>Thauera sp. CAU 1555 isolated from sand of Yaerae Beach.</title>
        <authorList>
            <person name="Kim W."/>
        </authorList>
    </citation>
    <scope>NUCLEOTIDE SEQUENCE [LARGE SCALE GENOMIC DNA]</scope>
    <source>
        <strain evidence="3">CAU 1555</strain>
    </source>
</reference>